<keyword evidence="2" id="KW-1185">Reference proteome</keyword>
<dbReference type="Proteomes" id="UP000239430">
    <property type="component" value="Unassembled WGS sequence"/>
</dbReference>
<evidence type="ECO:0000313" key="1">
    <source>
        <dbReference type="EMBL" id="PRR77622.1"/>
    </source>
</evidence>
<name>A0A9X7J5M5_9FIRM</name>
<sequence>MVAGFAPLENMASRQVLTIAVKLLPVFPAFRRAPEIQVGQLHPGEDKVFVVDGIVAVDVHHHADNKGFPLLVVIKLGGDVAGKIPFPQVLLFFPAGFAPQVADEGAPSLVVGRRIEADLPLVGHQEDLQGVDDGGLAGAVATGNEGLAAELG</sequence>
<organism evidence="1 2">
    <name type="scientific">Neomoorella stamsii</name>
    <dbReference type="NCBI Taxonomy" id="1266720"/>
    <lineage>
        <taxon>Bacteria</taxon>
        <taxon>Bacillati</taxon>
        <taxon>Bacillota</taxon>
        <taxon>Clostridia</taxon>
        <taxon>Neomoorellales</taxon>
        <taxon>Neomoorellaceae</taxon>
        <taxon>Neomoorella</taxon>
    </lineage>
</organism>
<comment type="caution">
    <text evidence="1">The sequence shown here is derived from an EMBL/GenBank/DDBJ whole genome shotgun (WGS) entry which is preliminary data.</text>
</comment>
<reference evidence="1 2" key="1">
    <citation type="submission" date="2018-03" db="EMBL/GenBank/DDBJ databases">
        <title>Genome sequence of Moorella stamsii DSM 26217.</title>
        <authorList>
            <person name="Poehlein A."/>
            <person name="Daniel R."/>
        </authorList>
    </citation>
    <scope>NUCLEOTIDE SEQUENCE [LARGE SCALE GENOMIC DNA]</scope>
    <source>
        <strain evidence="2">DSM 26217</strain>
    </source>
</reference>
<protein>
    <submittedName>
        <fullName evidence="1">Uncharacterized protein</fullName>
    </submittedName>
</protein>
<accession>A0A9X7J5M5</accession>
<evidence type="ECO:0000313" key="2">
    <source>
        <dbReference type="Proteomes" id="UP000239430"/>
    </source>
</evidence>
<dbReference type="AlphaFoldDB" id="A0A9X7J5M5"/>
<proteinExistence type="predicted"/>
<dbReference type="EMBL" id="PVXL01000006">
    <property type="protein sequence ID" value="PRR77622.1"/>
    <property type="molecule type" value="Genomic_DNA"/>
</dbReference>
<gene>
    <name evidence="1" type="ORF">MOST_01190</name>
</gene>